<dbReference type="Pfam" id="PF00392">
    <property type="entry name" value="GntR"/>
    <property type="match status" value="1"/>
</dbReference>
<dbReference type="GO" id="GO:0003677">
    <property type="term" value="F:DNA binding"/>
    <property type="evidence" value="ECO:0007669"/>
    <property type="project" value="UniProtKB-KW"/>
</dbReference>
<protein>
    <submittedName>
        <fullName evidence="6">GntR family transcriptional regulator</fullName>
    </submittedName>
</protein>
<evidence type="ECO:0000256" key="2">
    <source>
        <dbReference type="ARBA" id="ARBA00023125"/>
    </source>
</evidence>
<reference evidence="8 9" key="1">
    <citation type="submission" date="2018-06" db="EMBL/GenBank/DDBJ databases">
        <title>Genome conservation of Clostridium tetani.</title>
        <authorList>
            <person name="Bruggemann H."/>
            <person name="Popoff M.R."/>
        </authorList>
    </citation>
    <scope>NUCLEOTIDE SEQUENCE [LARGE SCALE GENOMIC DNA]</scope>
    <source>
        <strain evidence="6 9">2017.061</strain>
        <strain evidence="7 8">63.05</strain>
    </source>
</reference>
<evidence type="ECO:0000313" key="5">
    <source>
        <dbReference type="EMBL" id="BDR81701.1"/>
    </source>
</evidence>
<dbReference type="EMBL" id="AP026818">
    <property type="protein sequence ID" value="BDR81701.1"/>
    <property type="molecule type" value="Genomic_DNA"/>
</dbReference>
<dbReference type="RefSeq" id="WP_023438971.1">
    <property type="nucleotide sequence ID" value="NZ_AP026818.1"/>
</dbReference>
<keyword evidence="1" id="KW-0805">Transcription regulation</keyword>
<evidence type="ECO:0000313" key="6">
    <source>
        <dbReference type="EMBL" id="RXI50042.1"/>
    </source>
</evidence>
<evidence type="ECO:0000313" key="7">
    <source>
        <dbReference type="EMBL" id="RXI56573.1"/>
    </source>
</evidence>
<dbReference type="CDD" id="cd07377">
    <property type="entry name" value="WHTH_GntR"/>
    <property type="match status" value="1"/>
</dbReference>
<keyword evidence="2" id="KW-0238">DNA-binding</keyword>
<dbReference type="SMART" id="SM00345">
    <property type="entry name" value="HTH_GNTR"/>
    <property type="match status" value="1"/>
</dbReference>
<reference evidence="5 10" key="2">
    <citation type="submission" date="2022-09" db="EMBL/GenBank/DDBJ databases">
        <title>complete genome sequences of Clostridium tetani str. KHSU-234311-028 isolated from soil.</title>
        <authorList>
            <person name="Sekizuka T."/>
            <person name="Shitada C."/>
            <person name="Takahashi M."/>
            <person name="Kuroda M."/>
        </authorList>
    </citation>
    <scope>NUCLEOTIDE SEQUENCE [LARGE SCALE GENOMIC DNA]</scope>
    <source>
        <strain evidence="5 10">KHSU-234311-028</strain>
    </source>
</reference>
<evidence type="ECO:0000313" key="9">
    <source>
        <dbReference type="Proteomes" id="UP000290921"/>
    </source>
</evidence>
<dbReference type="InterPro" id="IPR000524">
    <property type="entry name" value="Tscrpt_reg_HTH_GntR"/>
</dbReference>
<evidence type="ECO:0000313" key="8">
    <source>
        <dbReference type="Proteomes" id="UP000290273"/>
    </source>
</evidence>
<dbReference type="Proteomes" id="UP000290273">
    <property type="component" value="Unassembled WGS sequence"/>
</dbReference>
<dbReference type="InterPro" id="IPR036388">
    <property type="entry name" value="WH-like_DNA-bd_sf"/>
</dbReference>
<dbReference type="SUPFAM" id="SSF46785">
    <property type="entry name" value="Winged helix' DNA-binding domain"/>
    <property type="match status" value="1"/>
</dbReference>
<gene>
    <name evidence="6" type="ORF">DP130_03440</name>
    <name evidence="7" type="ORF">DP131_07105</name>
    <name evidence="5" type="ORF">K234311028_19470</name>
</gene>
<evidence type="ECO:0000313" key="10">
    <source>
        <dbReference type="Proteomes" id="UP001321763"/>
    </source>
</evidence>
<dbReference type="GO" id="GO:0003700">
    <property type="term" value="F:DNA-binding transcription factor activity"/>
    <property type="evidence" value="ECO:0007669"/>
    <property type="project" value="InterPro"/>
</dbReference>
<name>A0A4Q0VDK0_CLOTA</name>
<proteinExistence type="predicted"/>
<dbReference type="Proteomes" id="UP001321763">
    <property type="component" value="Chromosome"/>
</dbReference>
<dbReference type="PANTHER" id="PTHR38445:SF9">
    <property type="entry name" value="HTH-TYPE TRANSCRIPTIONAL REPRESSOR YTRA"/>
    <property type="match status" value="1"/>
</dbReference>
<dbReference type="AlphaFoldDB" id="A0A4Q0VDK0"/>
<dbReference type="Gene3D" id="1.10.10.10">
    <property type="entry name" value="Winged helix-like DNA-binding domain superfamily/Winged helix DNA-binding domain"/>
    <property type="match status" value="1"/>
</dbReference>
<dbReference type="PANTHER" id="PTHR38445">
    <property type="entry name" value="HTH-TYPE TRANSCRIPTIONAL REPRESSOR YTRA"/>
    <property type="match status" value="1"/>
</dbReference>
<dbReference type="Proteomes" id="UP000290921">
    <property type="component" value="Unassembled WGS sequence"/>
</dbReference>
<dbReference type="PROSITE" id="PS50949">
    <property type="entry name" value="HTH_GNTR"/>
    <property type="match status" value="1"/>
</dbReference>
<keyword evidence="3" id="KW-0804">Transcription</keyword>
<dbReference type="InterPro" id="IPR036390">
    <property type="entry name" value="WH_DNA-bd_sf"/>
</dbReference>
<sequence>MINIDSRSSKSIYQQIVDQIKENILKGILKPGDKLPSVREMSSLLTVNPNTVSKAYQELERQKTIETIRGRGTYVSRNYKPKMDDDKLKFIKEELKKLIIEALYMGVDKEKFIDILDELYKDFERM</sequence>
<evidence type="ECO:0000256" key="1">
    <source>
        <dbReference type="ARBA" id="ARBA00023015"/>
    </source>
</evidence>
<dbReference type="EMBL" id="QMAP01000002">
    <property type="protein sequence ID" value="RXI50042.1"/>
    <property type="molecule type" value="Genomic_DNA"/>
</dbReference>
<dbReference type="EMBL" id="QMAU01000033">
    <property type="protein sequence ID" value="RXI56573.1"/>
    <property type="molecule type" value="Genomic_DNA"/>
</dbReference>
<evidence type="ECO:0000259" key="4">
    <source>
        <dbReference type="PROSITE" id="PS50949"/>
    </source>
</evidence>
<organism evidence="6 9">
    <name type="scientific">Clostridium tetani</name>
    <dbReference type="NCBI Taxonomy" id="1513"/>
    <lineage>
        <taxon>Bacteria</taxon>
        <taxon>Bacillati</taxon>
        <taxon>Bacillota</taxon>
        <taxon>Clostridia</taxon>
        <taxon>Eubacteriales</taxon>
        <taxon>Clostridiaceae</taxon>
        <taxon>Clostridium</taxon>
    </lineage>
</organism>
<accession>A0A4Q0VDK0</accession>
<evidence type="ECO:0000256" key="3">
    <source>
        <dbReference type="ARBA" id="ARBA00023163"/>
    </source>
</evidence>
<feature type="domain" description="HTH gntR-type" evidence="4">
    <location>
        <begin position="10"/>
        <end position="78"/>
    </location>
</feature>